<feature type="transmembrane region" description="Helical" evidence="6">
    <location>
        <begin position="90"/>
        <end position="108"/>
    </location>
</feature>
<evidence type="ECO:0000313" key="9">
    <source>
        <dbReference type="EMBL" id="CAB4866364.1"/>
    </source>
</evidence>
<feature type="transmembrane region" description="Helical" evidence="6">
    <location>
        <begin position="173"/>
        <end position="191"/>
    </location>
</feature>
<evidence type="ECO:0000313" key="8">
    <source>
        <dbReference type="EMBL" id="CAB4746215.1"/>
    </source>
</evidence>
<dbReference type="InterPro" id="IPR001851">
    <property type="entry name" value="ABC_transp_permease"/>
</dbReference>
<organism evidence="9">
    <name type="scientific">freshwater metagenome</name>
    <dbReference type="NCBI Taxonomy" id="449393"/>
    <lineage>
        <taxon>unclassified sequences</taxon>
        <taxon>metagenomes</taxon>
        <taxon>ecological metagenomes</taxon>
    </lineage>
</organism>
<dbReference type="GO" id="GO:0005886">
    <property type="term" value="C:plasma membrane"/>
    <property type="evidence" value="ECO:0007669"/>
    <property type="project" value="UniProtKB-SubCell"/>
</dbReference>
<evidence type="ECO:0000256" key="6">
    <source>
        <dbReference type="SAM" id="Phobius"/>
    </source>
</evidence>
<evidence type="ECO:0000313" key="10">
    <source>
        <dbReference type="EMBL" id="CAB4923329.1"/>
    </source>
</evidence>
<dbReference type="EMBL" id="CAFBMV010000005">
    <property type="protein sequence ID" value="CAB4923329.1"/>
    <property type="molecule type" value="Genomic_DNA"/>
</dbReference>
<evidence type="ECO:0000256" key="2">
    <source>
        <dbReference type="ARBA" id="ARBA00022475"/>
    </source>
</evidence>
<dbReference type="GO" id="GO:0022857">
    <property type="term" value="F:transmembrane transporter activity"/>
    <property type="evidence" value="ECO:0007669"/>
    <property type="project" value="InterPro"/>
</dbReference>
<feature type="transmembrane region" description="Helical" evidence="6">
    <location>
        <begin position="225"/>
        <end position="243"/>
    </location>
</feature>
<evidence type="ECO:0000313" key="11">
    <source>
        <dbReference type="EMBL" id="CAB5058717.1"/>
    </source>
</evidence>
<evidence type="ECO:0000256" key="1">
    <source>
        <dbReference type="ARBA" id="ARBA00004651"/>
    </source>
</evidence>
<keyword evidence="5 6" id="KW-0472">Membrane</keyword>
<evidence type="ECO:0000256" key="3">
    <source>
        <dbReference type="ARBA" id="ARBA00022692"/>
    </source>
</evidence>
<dbReference type="EMBL" id="CAEZZC010000005">
    <property type="protein sequence ID" value="CAB4746215.1"/>
    <property type="molecule type" value="Genomic_DNA"/>
</dbReference>
<feature type="transmembrane region" description="Helical" evidence="6">
    <location>
        <begin position="350"/>
        <end position="370"/>
    </location>
</feature>
<feature type="transmembrane region" description="Helical" evidence="6">
    <location>
        <begin position="115"/>
        <end position="133"/>
    </location>
</feature>
<keyword evidence="3 6" id="KW-0812">Transmembrane</keyword>
<feature type="transmembrane region" description="Helical" evidence="6">
    <location>
        <begin position="325"/>
        <end position="344"/>
    </location>
</feature>
<keyword evidence="2" id="KW-1003">Cell membrane</keyword>
<proteinExistence type="predicted"/>
<reference evidence="9" key="1">
    <citation type="submission" date="2020-05" db="EMBL/GenBank/DDBJ databases">
        <authorList>
            <person name="Chiriac C."/>
            <person name="Salcher M."/>
            <person name="Ghai R."/>
            <person name="Kavagutti S V."/>
        </authorList>
    </citation>
    <scope>NUCLEOTIDE SEQUENCE</scope>
</reference>
<keyword evidence="4 6" id="KW-1133">Transmembrane helix</keyword>
<evidence type="ECO:0000256" key="4">
    <source>
        <dbReference type="ARBA" id="ARBA00022989"/>
    </source>
</evidence>
<dbReference type="EMBL" id="CAFBQL010000005">
    <property type="protein sequence ID" value="CAB5058717.1"/>
    <property type="molecule type" value="Genomic_DNA"/>
</dbReference>
<dbReference type="Pfam" id="PF02653">
    <property type="entry name" value="BPD_transp_2"/>
    <property type="match status" value="1"/>
</dbReference>
<gene>
    <name evidence="7" type="ORF">UFOPK2289_00047</name>
    <name evidence="8" type="ORF">UFOPK2822_00518</name>
    <name evidence="9" type="ORF">UFOPK3346_00764</name>
    <name evidence="10" type="ORF">UFOPK3670_00804</name>
    <name evidence="11" type="ORF">UFOPK4308_00851</name>
</gene>
<evidence type="ECO:0000256" key="5">
    <source>
        <dbReference type="ARBA" id="ARBA00023136"/>
    </source>
</evidence>
<feature type="transmembrane region" description="Helical" evidence="6">
    <location>
        <begin position="264"/>
        <end position="285"/>
    </location>
</feature>
<feature type="transmembrane region" description="Helical" evidence="6">
    <location>
        <begin position="297"/>
        <end position="318"/>
    </location>
</feature>
<dbReference type="PANTHER" id="PTHR47089">
    <property type="entry name" value="ABC TRANSPORTER, PERMEASE PROTEIN"/>
    <property type="match status" value="1"/>
</dbReference>
<protein>
    <submittedName>
        <fullName evidence="9">Unannotated protein</fullName>
    </submittedName>
</protein>
<dbReference type="EMBL" id="CAFBLE010000005">
    <property type="protein sequence ID" value="CAB4866364.1"/>
    <property type="molecule type" value="Genomic_DNA"/>
</dbReference>
<feature type="transmembrane region" description="Helical" evidence="6">
    <location>
        <begin position="139"/>
        <end position="161"/>
    </location>
</feature>
<comment type="subcellular location">
    <subcellularLocation>
        <location evidence="1">Cell membrane</location>
        <topology evidence="1">Multi-pass membrane protein</topology>
    </subcellularLocation>
</comment>
<dbReference type="PANTHER" id="PTHR47089:SF1">
    <property type="entry name" value="GUANOSINE ABC TRANSPORTER PERMEASE PROTEIN NUPP"/>
    <property type="match status" value="1"/>
</dbReference>
<evidence type="ECO:0000313" key="7">
    <source>
        <dbReference type="EMBL" id="CAB4654918.1"/>
    </source>
</evidence>
<dbReference type="CDD" id="cd06580">
    <property type="entry name" value="TM_PBP1_transp_TpRbsC_like"/>
    <property type="match status" value="1"/>
</dbReference>
<name>A0A6J7DBQ1_9ZZZZ</name>
<accession>A0A6J7DBQ1</accession>
<dbReference type="AlphaFoldDB" id="A0A6J7DBQ1"/>
<sequence length="392" mass="40953">MKIKSFAKNVGRSAKLPLLAFISALFVSSFFIALSDPEVLKLKSSPLRMLAKGVTAAARAYAALFQGSVFDINLAVAGSPLSGFYPLSETMVSAAPLILTGLSVALAFRAGLFNIGAQGQFIFGAVGASLVGFKATLPIGIHVIAAIVTAMVFAGLWGGFVGFLKAKTGAHEVIVTIMLNYVAVYFLYWLLSTTTFLRKGRQDPISPPVKETARLPHLFGDNLRANFGFVIALAAAALIWWLLNRTIWGFRFRAVGANSAAARTAGISVATVTTLTMFIAGALAGLGGAVQVMGSEFSLTAGVGGSFGFDAITVALLGRANPIGTVFAAILFGALRAGGLTMQASTNTPIDLVLIIQALVVLFIAAPALVKKIYRVKELQTGSDVVSKGWNG</sequence>
<dbReference type="EMBL" id="CAEZWT010000001">
    <property type="protein sequence ID" value="CAB4654918.1"/>
    <property type="molecule type" value="Genomic_DNA"/>
</dbReference>